<reference evidence="13 14" key="1">
    <citation type="submission" date="2020-08" db="EMBL/GenBank/DDBJ databases">
        <title>Genomic Encyclopedia of Type Strains, Phase IV (KMG-IV): sequencing the most valuable type-strain genomes for metagenomic binning, comparative biology and taxonomic classification.</title>
        <authorList>
            <person name="Goeker M."/>
        </authorList>
    </citation>
    <scope>NUCLEOTIDE SEQUENCE [LARGE SCALE GENOMIC DNA]</scope>
    <source>
        <strain evidence="13 14">DSM 29007</strain>
    </source>
</reference>
<dbReference type="Pfam" id="PF03734">
    <property type="entry name" value="YkuD"/>
    <property type="match status" value="1"/>
</dbReference>
<keyword evidence="11" id="KW-0732">Signal</keyword>
<dbReference type="GO" id="GO:0071972">
    <property type="term" value="F:peptidoglycan L,D-transpeptidase activity"/>
    <property type="evidence" value="ECO:0007669"/>
    <property type="project" value="TreeGrafter"/>
</dbReference>
<evidence type="ECO:0000256" key="5">
    <source>
        <dbReference type="ARBA" id="ARBA00022801"/>
    </source>
</evidence>
<protein>
    <recommendedName>
        <fullName evidence="12">L,D-TPase catalytic domain-containing protein</fullName>
    </recommendedName>
</protein>
<accession>A0A841H2D4</accession>
<feature type="active site" description="Nucleophile" evidence="9">
    <location>
        <position position="270"/>
    </location>
</feature>
<evidence type="ECO:0000256" key="3">
    <source>
        <dbReference type="ARBA" id="ARBA00022676"/>
    </source>
</evidence>
<dbReference type="GO" id="GO:0071555">
    <property type="term" value="P:cell wall organization"/>
    <property type="evidence" value="ECO:0007669"/>
    <property type="project" value="UniProtKB-UniRule"/>
</dbReference>
<evidence type="ECO:0000256" key="8">
    <source>
        <dbReference type="ARBA" id="ARBA00023316"/>
    </source>
</evidence>
<evidence type="ECO:0000256" key="4">
    <source>
        <dbReference type="ARBA" id="ARBA00022679"/>
    </source>
</evidence>
<keyword evidence="5" id="KW-0378">Hydrolase</keyword>
<feature type="region of interest" description="Disordered" evidence="10">
    <location>
        <begin position="38"/>
        <end position="58"/>
    </location>
</feature>
<dbReference type="CDD" id="cd16913">
    <property type="entry name" value="YkuD_like"/>
    <property type="match status" value="1"/>
</dbReference>
<dbReference type="RefSeq" id="WP_170032264.1">
    <property type="nucleotide sequence ID" value="NZ_JABDTL010000001.1"/>
</dbReference>
<dbReference type="EMBL" id="JACHIA010000013">
    <property type="protein sequence ID" value="MBB6072160.1"/>
    <property type="molecule type" value="Genomic_DNA"/>
</dbReference>
<feature type="active site" description="Proton donor/acceptor" evidence="9">
    <location>
        <position position="254"/>
    </location>
</feature>
<sequence length="294" mass="32171">MFGLLHAQEQVTMVQASLKRAALAVLLALGAAVPAAAQAARDTVPDPEDSRPRGLVSREELMQDRLRRMGVDNPDPAPHAPRNRADSVEWVRWRTAANRATGRRIIVSIYDRKLWLINGSDTLMEAAAGVGMGVVRGPKGIGRADFSTPRGRRVVLAKEENPLWNPPDWHYYGEHETVRQFPAGGIDLGADGRVVRRGDRLGILKAGQFDSIPAGRPLLFNDVLYIPPFGTVNRKIPDVLGKFKLDTGDGILIHGTNDPLAVGFWGTHGCVRLFDDDIAFVFANAPVGTPVYIY</sequence>
<feature type="domain" description="L,D-TPase catalytic" evidence="12">
    <location>
        <begin position="103"/>
        <end position="294"/>
    </location>
</feature>
<keyword evidence="8 9" id="KW-0961">Cell wall biogenesis/degradation</keyword>
<evidence type="ECO:0000256" key="9">
    <source>
        <dbReference type="PROSITE-ProRule" id="PRU01373"/>
    </source>
</evidence>
<evidence type="ECO:0000313" key="13">
    <source>
        <dbReference type="EMBL" id="MBB6072160.1"/>
    </source>
</evidence>
<evidence type="ECO:0000256" key="6">
    <source>
        <dbReference type="ARBA" id="ARBA00022960"/>
    </source>
</evidence>
<dbReference type="PANTHER" id="PTHR30582:SF24">
    <property type="entry name" value="L,D-TRANSPEPTIDASE ERFK_SRFK-RELATED"/>
    <property type="match status" value="1"/>
</dbReference>
<feature type="signal peptide" evidence="11">
    <location>
        <begin position="1"/>
        <end position="39"/>
    </location>
</feature>
<dbReference type="GO" id="GO:0018104">
    <property type="term" value="P:peptidoglycan-protein cross-linking"/>
    <property type="evidence" value="ECO:0007669"/>
    <property type="project" value="TreeGrafter"/>
</dbReference>
<evidence type="ECO:0000313" key="14">
    <source>
        <dbReference type="Proteomes" id="UP000582837"/>
    </source>
</evidence>
<dbReference type="AlphaFoldDB" id="A0A841H2D4"/>
<dbReference type="Proteomes" id="UP000582837">
    <property type="component" value="Unassembled WGS sequence"/>
</dbReference>
<dbReference type="InterPro" id="IPR038063">
    <property type="entry name" value="Transpep_catalytic_dom"/>
</dbReference>
<comment type="pathway">
    <text evidence="1 9">Cell wall biogenesis; peptidoglycan biosynthesis.</text>
</comment>
<dbReference type="GO" id="GO:0005576">
    <property type="term" value="C:extracellular region"/>
    <property type="evidence" value="ECO:0007669"/>
    <property type="project" value="TreeGrafter"/>
</dbReference>
<feature type="compositionally biased region" description="Basic and acidic residues" evidence="10">
    <location>
        <begin position="48"/>
        <end position="58"/>
    </location>
</feature>
<dbReference type="SUPFAM" id="SSF141523">
    <property type="entry name" value="L,D-transpeptidase catalytic domain-like"/>
    <property type="match status" value="1"/>
</dbReference>
<gene>
    <name evidence="13" type="ORF">HNQ61_003822</name>
</gene>
<dbReference type="PANTHER" id="PTHR30582">
    <property type="entry name" value="L,D-TRANSPEPTIDASE"/>
    <property type="match status" value="1"/>
</dbReference>
<keyword evidence="4" id="KW-0808">Transferase</keyword>
<keyword evidence="6 9" id="KW-0133">Cell shape</keyword>
<keyword evidence="14" id="KW-1185">Reference proteome</keyword>
<keyword evidence="7 9" id="KW-0573">Peptidoglycan synthesis</keyword>
<dbReference type="UniPathway" id="UPA00219"/>
<dbReference type="Gene3D" id="2.40.440.10">
    <property type="entry name" value="L,D-transpeptidase catalytic domain-like"/>
    <property type="match status" value="1"/>
</dbReference>
<comment type="caution">
    <text evidence="13">The sequence shown here is derived from an EMBL/GenBank/DDBJ whole genome shotgun (WGS) entry which is preliminary data.</text>
</comment>
<comment type="similarity">
    <text evidence="2">Belongs to the YkuD family.</text>
</comment>
<evidence type="ECO:0000256" key="7">
    <source>
        <dbReference type="ARBA" id="ARBA00022984"/>
    </source>
</evidence>
<evidence type="ECO:0000259" key="12">
    <source>
        <dbReference type="PROSITE" id="PS52029"/>
    </source>
</evidence>
<dbReference type="GO" id="GO:0016757">
    <property type="term" value="F:glycosyltransferase activity"/>
    <property type="evidence" value="ECO:0007669"/>
    <property type="project" value="UniProtKB-KW"/>
</dbReference>
<dbReference type="InterPro" id="IPR005490">
    <property type="entry name" value="LD_TPept_cat_dom"/>
</dbReference>
<dbReference type="GO" id="GO:0008360">
    <property type="term" value="P:regulation of cell shape"/>
    <property type="evidence" value="ECO:0007669"/>
    <property type="project" value="UniProtKB-UniRule"/>
</dbReference>
<dbReference type="InterPro" id="IPR050979">
    <property type="entry name" value="LD-transpeptidase"/>
</dbReference>
<evidence type="ECO:0000256" key="1">
    <source>
        <dbReference type="ARBA" id="ARBA00004752"/>
    </source>
</evidence>
<proteinExistence type="inferred from homology"/>
<evidence type="ECO:0000256" key="10">
    <source>
        <dbReference type="SAM" id="MobiDB-lite"/>
    </source>
</evidence>
<evidence type="ECO:0000256" key="11">
    <source>
        <dbReference type="SAM" id="SignalP"/>
    </source>
</evidence>
<evidence type="ECO:0000256" key="2">
    <source>
        <dbReference type="ARBA" id="ARBA00005992"/>
    </source>
</evidence>
<name>A0A841H2D4_9BACT</name>
<keyword evidence="3" id="KW-0328">Glycosyltransferase</keyword>
<feature type="chain" id="PRO_5033012051" description="L,D-TPase catalytic domain-containing protein" evidence="11">
    <location>
        <begin position="40"/>
        <end position="294"/>
    </location>
</feature>
<dbReference type="PROSITE" id="PS52029">
    <property type="entry name" value="LD_TPASE"/>
    <property type="match status" value="1"/>
</dbReference>
<organism evidence="13 14">
    <name type="scientific">Longimicrobium terrae</name>
    <dbReference type="NCBI Taxonomy" id="1639882"/>
    <lineage>
        <taxon>Bacteria</taxon>
        <taxon>Pseudomonadati</taxon>
        <taxon>Gemmatimonadota</taxon>
        <taxon>Longimicrobiia</taxon>
        <taxon>Longimicrobiales</taxon>
        <taxon>Longimicrobiaceae</taxon>
        <taxon>Longimicrobium</taxon>
    </lineage>
</organism>